<evidence type="ECO:0000256" key="1">
    <source>
        <dbReference type="ARBA" id="ARBA00023015"/>
    </source>
</evidence>
<dbReference type="InterPro" id="IPR036390">
    <property type="entry name" value="WH_DNA-bd_sf"/>
</dbReference>
<protein>
    <submittedName>
        <fullName evidence="5">Winged helix-turn-helix transcriptional regulator</fullName>
    </submittedName>
</protein>
<dbReference type="InterPro" id="IPR036527">
    <property type="entry name" value="SCP2_sterol-bd_dom_sf"/>
</dbReference>
<gene>
    <name evidence="5" type="ORF">LNKW23_37630</name>
</gene>
<dbReference type="Gene3D" id="3.30.1050.10">
    <property type="entry name" value="SCP2 sterol-binding domain"/>
    <property type="match status" value="1"/>
</dbReference>
<accession>A0ABQ6LQW7</accession>
<dbReference type="RefSeq" id="WP_285673608.1">
    <property type="nucleotide sequence ID" value="NZ_BSYI01000038.1"/>
</dbReference>
<dbReference type="PROSITE" id="PS51118">
    <property type="entry name" value="HTH_HXLR"/>
    <property type="match status" value="1"/>
</dbReference>
<name>A0ABQ6LQW7_9RHOB</name>
<dbReference type="EMBL" id="BSYI01000038">
    <property type="protein sequence ID" value="GMG84547.1"/>
    <property type="molecule type" value="Genomic_DNA"/>
</dbReference>
<dbReference type="PANTHER" id="PTHR33204:SF18">
    <property type="entry name" value="TRANSCRIPTIONAL REGULATORY PROTEIN"/>
    <property type="match status" value="1"/>
</dbReference>
<dbReference type="InterPro" id="IPR036388">
    <property type="entry name" value="WH-like_DNA-bd_sf"/>
</dbReference>
<keyword evidence="6" id="KW-1185">Reference proteome</keyword>
<feature type="domain" description="HTH hxlR-type" evidence="4">
    <location>
        <begin position="9"/>
        <end position="106"/>
    </location>
</feature>
<keyword evidence="2" id="KW-0238">DNA-binding</keyword>
<evidence type="ECO:0000256" key="3">
    <source>
        <dbReference type="ARBA" id="ARBA00023163"/>
    </source>
</evidence>
<evidence type="ECO:0000313" key="5">
    <source>
        <dbReference type="EMBL" id="GMG84547.1"/>
    </source>
</evidence>
<organism evidence="5 6">
    <name type="scientific">Paralimibaculum aggregatum</name>
    <dbReference type="NCBI Taxonomy" id="3036245"/>
    <lineage>
        <taxon>Bacteria</taxon>
        <taxon>Pseudomonadati</taxon>
        <taxon>Pseudomonadota</taxon>
        <taxon>Alphaproteobacteria</taxon>
        <taxon>Rhodobacterales</taxon>
        <taxon>Paracoccaceae</taxon>
        <taxon>Paralimibaculum</taxon>
    </lineage>
</organism>
<keyword evidence="3" id="KW-0804">Transcription</keyword>
<dbReference type="InterPro" id="IPR002577">
    <property type="entry name" value="HTH_HxlR"/>
</dbReference>
<evidence type="ECO:0000259" key="4">
    <source>
        <dbReference type="PROSITE" id="PS51118"/>
    </source>
</evidence>
<dbReference type="Pfam" id="PF01638">
    <property type="entry name" value="HxlR"/>
    <property type="match status" value="1"/>
</dbReference>
<dbReference type="SUPFAM" id="SSF55718">
    <property type="entry name" value="SCP-like"/>
    <property type="match status" value="1"/>
</dbReference>
<dbReference type="SUPFAM" id="SSF46785">
    <property type="entry name" value="Winged helix' DNA-binding domain"/>
    <property type="match status" value="1"/>
</dbReference>
<evidence type="ECO:0000313" key="6">
    <source>
        <dbReference type="Proteomes" id="UP001239909"/>
    </source>
</evidence>
<sequence length="235" mass="26748">MPQQYGQFCPIAKATEILGEKWTLLIVRELLMGSHRFSALQRGLSHISPTILARRLETLDRHGLVYRRRIEGQRGYEYLPTDACKQLLPILLALGRWGMDWTRGNLEDTDYDVELLMLYLERSVRPEKLPNARAVIRFRFTDVDAMPNWWIVVGGDAIDICIADPGKDVDIYITTSVRTMTEAWMGRITYRQARADGSFEVHGPPALTRNISTWLADCIFADLPEPSEILGNAGL</sequence>
<proteinExistence type="predicted"/>
<dbReference type="PANTHER" id="PTHR33204">
    <property type="entry name" value="TRANSCRIPTIONAL REGULATOR, MARR FAMILY"/>
    <property type="match status" value="1"/>
</dbReference>
<keyword evidence="1" id="KW-0805">Transcription regulation</keyword>
<evidence type="ECO:0000256" key="2">
    <source>
        <dbReference type="ARBA" id="ARBA00023125"/>
    </source>
</evidence>
<dbReference type="Gene3D" id="1.10.10.10">
    <property type="entry name" value="Winged helix-like DNA-binding domain superfamily/Winged helix DNA-binding domain"/>
    <property type="match status" value="1"/>
</dbReference>
<dbReference type="Proteomes" id="UP001239909">
    <property type="component" value="Unassembled WGS sequence"/>
</dbReference>
<reference evidence="5 6" key="1">
    <citation type="submission" date="2023-04" db="EMBL/GenBank/DDBJ databases">
        <title>Marinoamorphus aggregata gen. nov., sp. Nov., isolate from tissue of brittle star Ophioplocus japonicus.</title>
        <authorList>
            <person name="Kawano K."/>
            <person name="Sawayama S."/>
            <person name="Nakagawa S."/>
        </authorList>
    </citation>
    <scope>NUCLEOTIDE SEQUENCE [LARGE SCALE GENOMIC DNA]</scope>
    <source>
        <strain evidence="5 6">NKW23</strain>
    </source>
</reference>
<comment type="caution">
    <text evidence="5">The sequence shown here is derived from an EMBL/GenBank/DDBJ whole genome shotgun (WGS) entry which is preliminary data.</text>
</comment>